<sequence>MSLFSRPRDDRLPDDIARVCSAVSDILIRERNEVSALRREVFQMKQDIASARNVIRPQGQDGITEAEVAKADSMSAAEACTVTLLNILDVIQAGALFVLRATEEVKGTPGQSPATKYWLMLRIWSRHTFVDKWALARLASSSQGDRRWPQADVMRATRVDEIRRMSHTQGCRDAQRHADTRDRRKTKVDEEQIRRVMFGGAKEVRICIVERTGSGTPHAGFGACREKWKPRHVLRYLKRSLKRPTCSNGSVKRTLGWVEAPTKGKRKAQPGDDV</sequence>
<evidence type="ECO:0000313" key="1">
    <source>
        <dbReference type="EMBL" id="KAI0054508.1"/>
    </source>
</evidence>
<keyword evidence="2" id="KW-1185">Reference proteome</keyword>
<protein>
    <submittedName>
        <fullName evidence="1">Uncharacterized protein</fullName>
    </submittedName>
</protein>
<evidence type="ECO:0000313" key="2">
    <source>
        <dbReference type="Proteomes" id="UP000814140"/>
    </source>
</evidence>
<reference evidence="1" key="2">
    <citation type="journal article" date="2022" name="New Phytol.">
        <title>Evolutionary transition to the ectomycorrhizal habit in the genomes of a hyperdiverse lineage of mushroom-forming fungi.</title>
        <authorList>
            <person name="Looney B."/>
            <person name="Miyauchi S."/>
            <person name="Morin E."/>
            <person name="Drula E."/>
            <person name="Courty P.E."/>
            <person name="Kohler A."/>
            <person name="Kuo A."/>
            <person name="LaButti K."/>
            <person name="Pangilinan J."/>
            <person name="Lipzen A."/>
            <person name="Riley R."/>
            <person name="Andreopoulos W."/>
            <person name="He G."/>
            <person name="Johnson J."/>
            <person name="Nolan M."/>
            <person name="Tritt A."/>
            <person name="Barry K.W."/>
            <person name="Grigoriev I.V."/>
            <person name="Nagy L.G."/>
            <person name="Hibbett D."/>
            <person name="Henrissat B."/>
            <person name="Matheny P.B."/>
            <person name="Labbe J."/>
            <person name="Martin F.M."/>
        </authorList>
    </citation>
    <scope>NUCLEOTIDE SEQUENCE</scope>
    <source>
        <strain evidence="1">HHB10654</strain>
    </source>
</reference>
<gene>
    <name evidence="1" type="ORF">BV25DRAFT_1843605</name>
</gene>
<reference evidence="1" key="1">
    <citation type="submission" date="2021-03" db="EMBL/GenBank/DDBJ databases">
        <authorList>
            <consortium name="DOE Joint Genome Institute"/>
            <person name="Ahrendt S."/>
            <person name="Looney B.P."/>
            <person name="Miyauchi S."/>
            <person name="Morin E."/>
            <person name="Drula E."/>
            <person name="Courty P.E."/>
            <person name="Chicoki N."/>
            <person name="Fauchery L."/>
            <person name="Kohler A."/>
            <person name="Kuo A."/>
            <person name="Labutti K."/>
            <person name="Pangilinan J."/>
            <person name="Lipzen A."/>
            <person name="Riley R."/>
            <person name="Andreopoulos W."/>
            <person name="He G."/>
            <person name="Johnson J."/>
            <person name="Barry K.W."/>
            <person name="Grigoriev I.V."/>
            <person name="Nagy L."/>
            <person name="Hibbett D."/>
            <person name="Henrissat B."/>
            <person name="Matheny P.B."/>
            <person name="Labbe J."/>
            <person name="Martin F."/>
        </authorList>
    </citation>
    <scope>NUCLEOTIDE SEQUENCE</scope>
    <source>
        <strain evidence="1">HHB10654</strain>
    </source>
</reference>
<name>A0ACB8SDH7_9AGAM</name>
<dbReference type="Proteomes" id="UP000814140">
    <property type="component" value="Unassembled WGS sequence"/>
</dbReference>
<accession>A0ACB8SDH7</accession>
<organism evidence="1 2">
    <name type="scientific">Artomyces pyxidatus</name>
    <dbReference type="NCBI Taxonomy" id="48021"/>
    <lineage>
        <taxon>Eukaryota</taxon>
        <taxon>Fungi</taxon>
        <taxon>Dikarya</taxon>
        <taxon>Basidiomycota</taxon>
        <taxon>Agaricomycotina</taxon>
        <taxon>Agaricomycetes</taxon>
        <taxon>Russulales</taxon>
        <taxon>Auriscalpiaceae</taxon>
        <taxon>Artomyces</taxon>
    </lineage>
</organism>
<comment type="caution">
    <text evidence="1">The sequence shown here is derived from an EMBL/GenBank/DDBJ whole genome shotgun (WGS) entry which is preliminary data.</text>
</comment>
<dbReference type="EMBL" id="MU277406">
    <property type="protein sequence ID" value="KAI0054508.1"/>
    <property type="molecule type" value="Genomic_DNA"/>
</dbReference>
<proteinExistence type="predicted"/>